<proteinExistence type="predicted"/>
<accession>A0A5B7FQY8</accession>
<evidence type="ECO:0000313" key="2">
    <source>
        <dbReference type="Proteomes" id="UP000324222"/>
    </source>
</evidence>
<dbReference type="EMBL" id="VSRR010007373">
    <property type="protein sequence ID" value="MPC46774.1"/>
    <property type="molecule type" value="Genomic_DNA"/>
</dbReference>
<protein>
    <submittedName>
        <fullName evidence="1">Uncharacterized protein</fullName>
    </submittedName>
</protein>
<gene>
    <name evidence="1" type="ORF">E2C01_040500</name>
</gene>
<reference evidence="1 2" key="1">
    <citation type="submission" date="2019-05" db="EMBL/GenBank/DDBJ databases">
        <title>Another draft genome of Portunus trituberculatus and its Hox gene families provides insights of decapod evolution.</title>
        <authorList>
            <person name="Jeong J.-H."/>
            <person name="Song I."/>
            <person name="Kim S."/>
            <person name="Choi T."/>
            <person name="Kim D."/>
            <person name="Ryu S."/>
            <person name="Kim W."/>
        </authorList>
    </citation>
    <scope>NUCLEOTIDE SEQUENCE [LARGE SCALE GENOMIC DNA]</scope>
    <source>
        <tissue evidence="1">Muscle</tissue>
    </source>
</reference>
<organism evidence="1 2">
    <name type="scientific">Portunus trituberculatus</name>
    <name type="common">Swimming crab</name>
    <name type="synonym">Neptunus trituberculatus</name>
    <dbReference type="NCBI Taxonomy" id="210409"/>
    <lineage>
        <taxon>Eukaryota</taxon>
        <taxon>Metazoa</taxon>
        <taxon>Ecdysozoa</taxon>
        <taxon>Arthropoda</taxon>
        <taxon>Crustacea</taxon>
        <taxon>Multicrustacea</taxon>
        <taxon>Malacostraca</taxon>
        <taxon>Eumalacostraca</taxon>
        <taxon>Eucarida</taxon>
        <taxon>Decapoda</taxon>
        <taxon>Pleocyemata</taxon>
        <taxon>Brachyura</taxon>
        <taxon>Eubrachyura</taxon>
        <taxon>Portunoidea</taxon>
        <taxon>Portunidae</taxon>
        <taxon>Portuninae</taxon>
        <taxon>Portunus</taxon>
    </lineage>
</organism>
<comment type="caution">
    <text evidence="1">The sequence shown here is derived from an EMBL/GenBank/DDBJ whole genome shotgun (WGS) entry which is preliminary data.</text>
</comment>
<dbReference type="AlphaFoldDB" id="A0A5B7FQY8"/>
<keyword evidence="2" id="KW-1185">Reference proteome</keyword>
<evidence type="ECO:0000313" key="1">
    <source>
        <dbReference type="EMBL" id="MPC46774.1"/>
    </source>
</evidence>
<dbReference type="Proteomes" id="UP000324222">
    <property type="component" value="Unassembled WGS sequence"/>
</dbReference>
<sequence>MLVLLTLLFLELVLLLLCLLSAGPVLSWVFSSLVLRRSRVCCASCFVGDKLVVVVVVVAVEVVVVERKEGRGRTIMKRASSATQEVEGRQKATNNGALGGSGGCWLLLQSRFIRSSHRMVRTAQCLSVSPCLPSKACHLTSDPAPAPPVPQPRPCPLGIVVVTLTFRLALSSKCHTFPEPHNHPNLSF</sequence>
<name>A0A5B7FQY8_PORTR</name>